<dbReference type="InterPro" id="IPR016032">
    <property type="entry name" value="Sig_transdc_resp-reg_C-effctor"/>
</dbReference>
<sequence>MYLDPRDYEHMLDLAASILRAEDPEQLWPVLAEELLGALGGTVAIHKADRWTEDSGLVSAWDARGALAVEDAARRNVRAGLPFQQRLPTSELWRPVTGRDLEGDAWRDTEAADVARDAFDADDVLGLPLAHENGVLRGFLIYHRAADFTRREREYAERIQPLLAGAEAHYQQLKRWRHSLPEPRKPAEFGLTARETAVLALLAEALPAAAVGRRLGVSVRTVHKHVENLYRKLGTTDRLSTVLRAQRLGLIADGARTPQDARHPAG</sequence>
<dbReference type="Pfam" id="PF00196">
    <property type="entry name" value="GerE"/>
    <property type="match status" value="1"/>
</dbReference>
<name>A0ABX1J672_9PSEU</name>
<keyword evidence="4" id="KW-1185">Reference proteome</keyword>
<evidence type="ECO:0000259" key="2">
    <source>
        <dbReference type="PROSITE" id="PS50043"/>
    </source>
</evidence>
<dbReference type="PROSITE" id="PS50043">
    <property type="entry name" value="HTH_LUXR_2"/>
    <property type="match status" value="1"/>
</dbReference>
<evidence type="ECO:0000313" key="4">
    <source>
        <dbReference type="Proteomes" id="UP000715441"/>
    </source>
</evidence>
<accession>A0ABX1J672</accession>
<evidence type="ECO:0000256" key="1">
    <source>
        <dbReference type="ARBA" id="ARBA00023125"/>
    </source>
</evidence>
<organism evidence="3 4">
    <name type="scientific">Amycolatopsis acididurans</name>
    <dbReference type="NCBI Taxonomy" id="2724524"/>
    <lineage>
        <taxon>Bacteria</taxon>
        <taxon>Bacillati</taxon>
        <taxon>Actinomycetota</taxon>
        <taxon>Actinomycetes</taxon>
        <taxon>Pseudonocardiales</taxon>
        <taxon>Pseudonocardiaceae</taxon>
        <taxon>Amycolatopsis</taxon>
    </lineage>
</organism>
<gene>
    <name evidence="3" type="ORF">HFP15_20440</name>
</gene>
<dbReference type="Proteomes" id="UP000715441">
    <property type="component" value="Unassembled WGS sequence"/>
</dbReference>
<feature type="domain" description="HTH luxR-type" evidence="2">
    <location>
        <begin position="182"/>
        <end position="249"/>
    </location>
</feature>
<dbReference type="InterPro" id="IPR039420">
    <property type="entry name" value="WalR-like"/>
</dbReference>
<dbReference type="SMART" id="SM00421">
    <property type="entry name" value="HTH_LUXR"/>
    <property type="match status" value="1"/>
</dbReference>
<dbReference type="InterPro" id="IPR036388">
    <property type="entry name" value="WH-like_DNA-bd_sf"/>
</dbReference>
<dbReference type="RefSeq" id="WP_168517996.1">
    <property type="nucleotide sequence ID" value="NZ_JAAXLS010000013.1"/>
</dbReference>
<proteinExistence type="predicted"/>
<dbReference type="Gene3D" id="1.10.10.10">
    <property type="entry name" value="Winged helix-like DNA-binding domain superfamily/Winged helix DNA-binding domain"/>
    <property type="match status" value="1"/>
</dbReference>
<dbReference type="EMBL" id="JAAXLS010000013">
    <property type="protein sequence ID" value="NKQ55258.1"/>
    <property type="molecule type" value="Genomic_DNA"/>
</dbReference>
<dbReference type="PRINTS" id="PR00038">
    <property type="entry name" value="HTHLUXR"/>
</dbReference>
<evidence type="ECO:0000313" key="3">
    <source>
        <dbReference type="EMBL" id="NKQ55258.1"/>
    </source>
</evidence>
<dbReference type="PANTHER" id="PTHR43214">
    <property type="entry name" value="TWO-COMPONENT RESPONSE REGULATOR"/>
    <property type="match status" value="1"/>
</dbReference>
<reference evidence="3 4" key="1">
    <citation type="submission" date="2020-04" db="EMBL/GenBank/DDBJ databases">
        <title>Novel species.</title>
        <authorList>
            <person name="Teo W.F.A."/>
            <person name="Lipun K."/>
            <person name="Srisuk N."/>
            <person name="Duangmal K."/>
        </authorList>
    </citation>
    <scope>NUCLEOTIDE SEQUENCE [LARGE SCALE GENOMIC DNA]</scope>
    <source>
        <strain evidence="3 4">K13G38</strain>
    </source>
</reference>
<protein>
    <submittedName>
        <fullName evidence="3">Response regulator transcription factor</fullName>
    </submittedName>
</protein>
<comment type="caution">
    <text evidence="3">The sequence shown here is derived from an EMBL/GenBank/DDBJ whole genome shotgun (WGS) entry which is preliminary data.</text>
</comment>
<dbReference type="SUPFAM" id="SSF46894">
    <property type="entry name" value="C-terminal effector domain of the bipartite response regulators"/>
    <property type="match status" value="1"/>
</dbReference>
<dbReference type="InterPro" id="IPR000792">
    <property type="entry name" value="Tscrpt_reg_LuxR_C"/>
</dbReference>
<keyword evidence="1" id="KW-0238">DNA-binding</keyword>